<dbReference type="AlphaFoldDB" id="A0A3M6PXE0"/>
<dbReference type="PANTHER" id="PTHR38342:SF2">
    <property type="entry name" value="INNER MEMBRANE OR EXPORTED"/>
    <property type="match status" value="1"/>
</dbReference>
<proteinExistence type="predicted"/>
<evidence type="ECO:0000313" key="4">
    <source>
        <dbReference type="Proteomes" id="UP000267035"/>
    </source>
</evidence>
<dbReference type="EMBL" id="RDQL01000033">
    <property type="protein sequence ID" value="RMW95044.1"/>
    <property type="molecule type" value="Genomic_DNA"/>
</dbReference>
<feature type="signal peptide" evidence="1">
    <location>
        <begin position="1"/>
        <end position="24"/>
    </location>
</feature>
<dbReference type="Proteomes" id="UP000267035">
    <property type="component" value="Unassembled WGS sequence"/>
</dbReference>
<dbReference type="Pfam" id="PF03625">
    <property type="entry name" value="DUF302"/>
    <property type="match status" value="1"/>
</dbReference>
<dbReference type="RefSeq" id="WP_122254687.1">
    <property type="nucleotide sequence ID" value="NZ_RDQL01000033.1"/>
</dbReference>
<accession>A0A3M6PXE0</accession>
<gene>
    <name evidence="3" type="ORF">EBQ25_12180</name>
</gene>
<dbReference type="Gene3D" id="3.30.310.70">
    <property type="entry name" value="TT1751-like domain"/>
    <property type="match status" value="1"/>
</dbReference>
<evidence type="ECO:0000313" key="3">
    <source>
        <dbReference type="EMBL" id="RMW95044.1"/>
    </source>
</evidence>
<feature type="chain" id="PRO_5017980832" evidence="1">
    <location>
        <begin position="25"/>
        <end position="157"/>
    </location>
</feature>
<sequence length="157" mass="16658">MLKHLGFTSLALCLSMAAASPAWAVDAQPAQVDGLLTVKSAYSAPESLKRVEDALKAKGLTIFTVIDHQKAAQEQQLDMPAASVIVFGNPKLGTPMMVQAPTLAIDLPSKVLVWEDGKGNVFVSMNTASYMAKRHYLPESVTAPLAGLEKLVPAAVQ</sequence>
<name>A0A3M6PXE0_9BURK</name>
<feature type="domain" description="DUF302" evidence="2">
    <location>
        <begin position="66"/>
        <end position="126"/>
    </location>
</feature>
<protein>
    <submittedName>
        <fullName evidence="3">DUF302 domain-containing protein</fullName>
    </submittedName>
</protein>
<keyword evidence="4" id="KW-1185">Reference proteome</keyword>
<dbReference type="SUPFAM" id="SSF103247">
    <property type="entry name" value="TT1751-like"/>
    <property type="match status" value="1"/>
</dbReference>
<dbReference type="InterPro" id="IPR035923">
    <property type="entry name" value="TT1751-like_sf"/>
</dbReference>
<dbReference type="CDD" id="cd14797">
    <property type="entry name" value="DUF302"/>
    <property type="match status" value="1"/>
</dbReference>
<organism evidence="3 4">
    <name type="scientific">Allofranklinella schreckenbergeri</name>
    <dbReference type="NCBI Taxonomy" id="1076744"/>
    <lineage>
        <taxon>Bacteria</taxon>
        <taxon>Pseudomonadati</taxon>
        <taxon>Pseudomonadota</taxon>
        <taxon>Betaproteobacteria</taxon>
        <taxon>Burkholderiales</taxon>
        <taxon>Comamonadaceae</taxon>
        <taxon>Allofranklinella</taxon>
    </lineage>
</organism>
<dbReference type="InterPro" id="IPR005180">
    <property type="entry name" value="DUF302"/>
</dbReference>
<evidence type="ECO:0000259" key="2">
    <source>
        <dbReference type="Pfam" id="PF03625"/>
    </source>
</evidence>
<dbReference type="PANTHER" id="PTHR38342">
    <property type="entry name" value="SLR5037 PROTEIN"/>
    <property type="match status" value="1"/>
</dbReference>
<reference evidence="3 4" key="1">
    <citation type="submission" date="2018-10" db="EMBL/GenBank/DDBJ databases">
        <title>Comamonadaceae CDC group NO-1 genome sequencing and assembly.</title>
        <authorList>
            <person name="Bernier A.-M."/>
            <person name="Bernard K."/>
        </authorList>
    </citation>
    <scope>NUCLEOTIDE SEQUENCE [LARGE SCALE GENOMIC DNA]</scope>
    <source>
        <strain evidence="3 4">NML161473</strain>
    </source>
</reference>
<comment type="caution">
    <text evidence="3">The sequence shown here is derived from an EMBL/GenBank/DDBJ whole genome shotgun (WGS) entry which is preliminary data.</text>
</comment>
<evidence type="ECO:0000256" key="1">
    <source>
        <dbReference type="SAM" id="SignalP"/>
    </source>
</evidence>
<keyword evidence="1" id="KW-0732">Signal</keyword>